<organism evidence="1 2">
    <name type="scientific">Burkholderia singularis</name>
    <dbReference type="NCBI Taxonomy" id="1503053"/>
    <lineage>
        <taxon>Bacteria</taxon>
        <taxon>Pseudomonadati</taxon>
        <taxon>Pseudomonadota</taxon>
        <taxon>Betaproteobacteria</taxon>
        <taxon>Burkholderiales</taxon>
        <taxon>Burkholderiaceae</taxon>
        <taxon>Burkholderia</taxon>
        <taxon>pseudomallei group</taxon>
    </lineage>
</organism>
<protein>
    <submittedName>
        <fullName evidence="1">Uncharacterized protein</fullName>
    </submittedName>
</protein>
<dbReference type="Proteomes" id="UP000198460">
    <property type="component" value="Unassembled WGS sequence"/>
</dbReference>
<evidence type="ECO:0000313" key="1">
    <source>
        <dbReference type="EMBL" id="SMF98172.1"/>
    </source>
</evidence>
<evidence type="ECO:0000313" key="2">
    <source>
        <dbReference type="Proteomes" id="UP000198460"/>
    </source>
</evidence>
<accession>A0A238GZ16</accession>
<reference evidence="1 2" key="1">
    <citation type="submission" date="2017-04" db="EMBL/GenBank/DDBJ databases">
        <authorList>
            <person name="Afonso C.L."/>
            <person name="Miller P.J."/>
            <person name="Scott M.A."/>
            <person name="Spackman E."/>
            <person name="Goraichik I."/>
            <person name="Dimitrov K.M."/>
            <person name="Suarez D.L."/>
            <person name="Swayne D.E."/>
        </authorList>
    </citation>
    <scope>NUCLEOTIDE SEQUENCE [LARGE SCALE GENOMIC DNA]</scope>
    <source>
        <strain evidence="1">LMG 28154</strain>
    </source>
</reference>
<dbReference type="AlphaFoldDB" id="A0A238GZ16"/>
<dbReference type="EMBL" id="FXAN01000013">
    <property type="protein sequence ID" value="SMF98172.1"/>
    <property type="molecule type" value="Genomic_DNA"/>
</dbReference>
<proteinExistence type="predicted"/>
<name>A0A238GZ16_9BURK</name>
<sequence length="39" mass="4050">MPAPRRRADAVSARAAPQQARAAFVGGPLHGNAPSDRPK</sequence>
<gene>
    <name evidence="1" type="ORF">BSIN_1463</name>
</gene>